<comment type="caution">
    <text evidence="1">The sequence shown here is derived from an EMBL/GenBank/DDBJ whole genome shotgun (WGS) entry which is preliminary data.</text>
</comment>
<dbReference type="EMBL" id="JAGSOI010000152">
    <property type="protein sequence ID" value="MCM1988098.1"/>
    <property type="molecule type" value="Genomic_DNA"/>
</dbReference>
<proteinExistence type="predicted"/>
<sequence length="47" mass="5717">EGYNSIIRHFLARLRRKSKCYTKSLEMLKYSVLLLMKYRNKEVAMFS</sequence>
<dbReference type="InterPro" id="IPR051354">
    <property type="entry name" value="Transposase_27_IS1"/>
</dbReference>
<dbReference type="PANTHER" id="PTHR33293:SF1">
    <property type="entry name" value="INSERTION ELEMENT IS1 1 PROTEIN INSB-RELATED"/>
    <property type="match status" value="1"/>
</dbReference>
<dbReference type="PANTHER" id="PTHR33293">
    <property type="entry name" value="INSERTION ELEMENT IS1 1 PROTEIN INSB-RELATED"/>
    <property type="match status" value="1"/>
</dbReference>
<feature type="non-terminal residue" evidence="1">
    <location>
        <position position="1"/>
    </location>
</feature>
<gene>
    <name evidence="1" type="ORF">KDK67_02830</name>
    <name evidence="2" type="ORF">KDK67_11500</name>
    <name evidence="3" type="ORF">KDK67_14170</name>
</gene>
<keyword evidence="4" id="KW-1185">Reference proteome</keyword>
<dbReference type="AlphaFoldDB" id="A0A9E4ZFG0"/>
<dbReference type="EMBL" id="JAGSOI010000058">
    <property type="protein sequence ID" value="MCM1987595.1"/>
    <property type="molecule type" value="Genomic_DNA"/>
</dbReference>
<evidence type="ECO:0000313" key="4">
    <source>
        <dbReference type="Proteomes" id="UP001056766"/>
    </source>
</evidence>
<dbReference type="Proteomes" id="UP001056766">
    <property type="component" value="Unassembled WGS sequence"/>
</dbReference>
<evidence type="ECO:0000313" key="1">
    <source>
        <dbReference type="EMBL" id="MCM1985954.1"/>
    </source>
</evidence>
<reference evidence="1" key="2">
    <citation type="submission" date="2021-04" db="EMBL/GenBank/DDBJ databases">
        <authorList>
            <person name="Dong X."/>
        </authorList>
    </citation>
    <scope>NUCLEOTIDE SEQUENCE</scope>
    <source>
        <strain evidence="1">LLY</strain>
    </source>
</reference>
<accession>A0A9E4ZFG0</accession>
<organism evidence="1 4">
    <name type="scientific">Methanococcoides seepicolus</name>
    <dbReference type="NCBI Taxonomy" id="2828780"/>
    <lineage>
        <taxon>Archaea</taxon>
        <taxon>Methanobacteriati</taxon>
        <taxon>Methanobacteriota</taxon>
        <taxon>Stenosarchaea group</taxon>
        <taxon>Methanomicrobia</taxon>
        <taxon>Methanosarcinales</taxon>
        <taxon>Methanosarcinaceae</taxon>
        <taxon>Methanococcoides</taxon>
    </lineage>
</organism>
<reference evidence="1" key="1">
    <citation type="journal article" date="2021" name="mSystems">
        <title>Bacteria and Archaea Synergistically Convert Glycine Betaine to Biogenic Methane in the Formosa Cold Seep of the South China Sea.</title>
        <authorList>
            <person name="Li L."/>
            <person name="Zhang W."/>
            <person name="Zhang S."/>
            <person name="Song L."/>
            <person name="Sun Q."/>
            <person name="Zhang H."/>
            <person name="Xiang H."/>
            <person name="Dong X."/>
        </authorList>
    </citation>
    <scope>NUCLEOTIDE SEQUENCE</scope>
    <source>
        <strain evidence="1">LLY</strain>
    </source>
</reference>
<dbReference type="EMBL" id="JAGSOI010000007">
    <property type="protein sequence ID" value="MCM1985954.1"/>
    <property type="molecule type" value="Genomic_DNA"/>
</dbReference>
<evidence type="ECO:0000313" key="3">
    <source>
        <dbReference type="EMBL" id="MCM1988098.1"/>
    </source>
</evidence>
<name>A0A9E4ZFG0_9EURY</name>
<evidence type="ECO:0000313" key="2">
    <source>
        <dbReference type="EMBL" id="MCM1987595.1"/>
    </source>
</evidence>
<protein>
    <submittedName>
        <fullName evidence="1">IS1 family transposase</fullName>
    </submittedName>
</protein>